<protein>
    <submittedName>
        <fullName evidence="6">DNA polymerase epsilon subunit 4</fullName>
    </submittedName>
</protein>
<dbReference type="RefSeq" id="XP_011495886.1">
    <property type="nucleotide sequence ID" value="XM_011497584.1"/>
</dbReference>
<evidence type="ECO:0000256" key="2">
    <source>
        <dbReference type="ARBA" id="ARBA00023242"/>
    </source>
</evidence>
<dbReference type="AlphaFoldDB" id="A0AAJ7DT27"/>
<dbReference type="GeneID" id="105360630"/>
<evidence type="ECO:0000313" key="5">
    <source>
        <dbReference type="Proteomes" id="UP000695007"/>
    </source>
</evidence>
<dbReference type="SUPFAM" id="SSF47113">
    <property type="entry name" value="Histone-fold"/>
    <property type="match status" value="1"/>
</dbReference>
<gene>
    <name evidence="6" type="primary">LOC105360630</name>
</gene>
<organism evidence="5 6">
    <name type="scientific">Ceratosolen solmsi marchali</name>
    <dbReference type="NCBI Taxonomy" id="326594"/>
    <lineage>
        <taxon>Eukaryota</taxon>
        <taxon>Metazoa</taxon>
        <taxon>Ecdysozoa</taxon>
        <taxon>Arthropoda</taxon>
        <taxon>Hexapoda</taxon>
        <taxon>Insecta</taxon>
        <taxon>Pterygota</taxon>
        <taxon>Neoptera</taxon>
        <taxon>Endopterygota</taxon>
        <taxon>Hymenoptera</taxon>
        <taxon>Apocrita</taxon>
        <taxon>Proctotrupomorpha</taxon>
        <taxon>Chalcidoidea</taxon>
        <taxon>Agaonidae</taxon>
        <taxon>Agaoninae</taxon>
        <taxon>Ceratosolen</taxon>
    </lineage>
</organism>
<dbReference type="GO" id="GO:0008622">
    <property type="term" value="C:epsilon DNA polymerase complex"/>
    <property type="evidence" value="ECO:0007669"/>
    <property type="project" value="TreeGrafter"/>
</dbReference>
<feature type="compositionally biased region" description="Polar residues" evidence="3">
    <location>
        <begin position="1"/>
        <end position="20"/>
    </location>
</feature>
<dbReference type="PANTHER" id="PTHR10252">
    <property type="entry name" value="HISTONE-LIKE TRANSCRIPTION FACTOR CCAAT-RELATED"/>
    <property type="match status" value="1"/>
</dbReference>
<dbReference type="InterPro" id="IPR009072">
    <property type="entry name" value="Histone-fold"/>
</dbReference>
<dbReference type="KEGG" id="csol:105360630"/>
<proteinExistence type="predicted"/>
<comment type="subcellular location">
    <subcellularLocation>
        <location evidence="1">Nucleus</location>
    </subcellularLocation>
</comment>
<evidence type="ECO:0000256" key="1">
    <source>
        <dbReference type="ARBA" id="ARBA00004123"/>
    </source>
</evidence>
<name>A0AAJ7DT27_9HYME</name>
<keyword evidence="2" id="KW-0539">Nucleus</keyword>
<evidence type="ECO:0000256" key="3">
    <source>
        <dbReference type="SAM" id="MobiDB-lite"/>
    </source>
</evidence>
<keyword evidence="5" id="KW-1185">Reference proteome</keyword>
<dbReference type="CDD" id="cd22929">
    <property type="entry name" value="HFD_POLE4-like"/>
    <property type="match status" value="1"/>
</dbReference>
<dbReference type="Gene3D" id="1.10.20.10">
    <property type="entry name" value="Histone, subunit A"/>
    <property type="match status" value="1"/>
</dbReference>
<dbReference type="Pfam" id="PF00808">
    <property type="entry name" value="CBFD_NFYB_HMF"/>
    <property type="match status" value="1"/>
</dbReference>
<sequence>MESPTMEETCSNDSNLNNEDVSTEYNEDPDFQKEHELDEAEALQDEEPKIKLTKLPIGRIRTIVKTDPDINFINQEAIFLITKATELFIDSLAKESYKYTYQSKKKTLQKHDVQSAIDNVDALMFLDGI</sequence>
<dbReference type="CTD" id="56655"/>
<evidence type="ECO:0000259" key="4">
    <source>
        <dbReference type="Pfam" id="PF00808"/>
    </source>
</evidence>
<dbReference type="Proteomes" id="UP000695007">
    <property type="component" value="Unplaced"/>
</dbReference>
<feature type="domain" description="Transcription factor CBF/NF-Y/archaeal histone" evidence="4">
    <location>
        <begin position="53"/>
        <end position="117"/>
    </location>
</feature>
<feature type="region of interest" description="Disordered" evidence="3">
    <location>
        <begin position="1"/>
        <end position="45"/>
    </location>
</feature>
<dbReference type="InterPro" id="IPR003958">
    <property type="entry name" value="CBFA_NFYB_domain"/>
</dbReference>
<dbReference type="GO" id="GO:0006261">
    <property type="term" value="P:DNA-templated DNA replication"/>
    <property type="evidence" value="ECO:0007669"/>
    <property type="project" value="TreeGrafter"/>
</dbReference>
<reference evidence="6" key="1">
    <citation type="submission" date="2025-08" db="UniProtKB">
        <authorList>
            <consortium name="RefSeq"/>
        </authorList>
    </citation>
    <scope>IDENTIFICATION</scope>
</reference>
<accession>A0AAJ7DT27</accession>
<dbReference type="GO" id="GO:0046982">
    <property type="term" value="F:protein heterodimerization activity"/>
    <property type="evidence" value="ECO:0007669"/>
    <property type="project" value="InterPro"/>
</dbReference>
<dbReference type="InterPro" id="IPR050568">
    <property type="entry name" value="Transcr_DNA_Rep_Reg"/>
</dbReference>
<dbReference type="PANTHER" id="PTHR10252:SF79">
    <property type="entry name" value="DNA POLYMERASE EPSILON SUBUNIT 4"/>
    <property type="match status" value="1"/>
</dbReference>
<evidence type="ECO:0000313" key="6">
    <source>
        <dbReference type="RefSeq" id="XP_011495886.1"/>
    </source>
</evidence>